<keyword evidence="3" id="KW-1185">Reference proteome</keyword>
<proteinExistence type="predicted"/>
<feature type="transmembrane region" description="Helical" evidence="1">
    <location>
        <begin position="298"/>
        <end position="315"/>
    </location>
</feature>
<evidence type="ECO:0000313" key="2">
    <source>
        <dbReference type="EMBL" id="TFD95994.1"/>
    </source>
</evidence>
<dbReference type="AlphaFoldDB" id="A0A4Y8L1H0"/>
<dbReference type="EMBL" id="SOML01000006">
    <property type="protein sequence ID" value="TFD95994.1"/>
    <property type="molecule type" value="Genomic_DNA"/>
</dbReference>
<gene>
    <name evidence="2" type="ORF">E2605_10360</name>
</gene>
<dbReference type="RefSeq" id="WP_134436408.1">
    <property type="nucleotide sequence ID" value="NZ_AP028867.1"/>
</dbReference>
<dbReference type="Proteomes" id="UP000297861">
    <property type="component" value="Unassembled WGS sequence"/>
</dbReference>
<dbReference type="STRING" id="1121485.GCA_000426485_00403"/>
<keyword evidence="1" id="KW-0472">Membrane</keyword>
<accession>A0A4Y8L1H0</accession>
<keyword evidence="1" id="KW-1133">Transmembrane helix</keyword>
<name>A0A4Y8L1H0_9BACT</name>
<dbReference type="OrthoDB" id="366465at2"/>
<sequence>MIDIKVKIHDNYSFEFKTSFIATRKTVDSDINEFSINTWLFVPNSIDINRGTYSKDQFYKDTKSNVRLITPVYTLQEIYMGDNGPLGRLKDAAKKLSESPDNEEYQKNYIFQIRMLSSIFKSASRDRAFYIIEEEDNNLIEELVDEYILHVSHIMQRYRDLRVIINNDSISEDNKQYYGFGDDFIGNILQQQTFRLMRGLENRSPYKQVKDKLYQLVANEDSYKREQGYSMLDTKDESNNYLVVMRRGILKKFIESDLFLITKKTKDGALAEQFYYGIAAGTSMIFATVVSFSAQLHYGNFTIPLFFALVISYIFKDRIKDLMRFYFSTQLGKKYFDTKRQLDIQRNPIGWTKEAFDFAIESKVPAEVLNMRKRSPLVEAENQIYNEQIILYKKLVNLESSKISNYKGYQFIGINDITRFNITHYILKMDNPKVPIYLPDEQDGYIRFSSEKVYALHFILRCEGHENLYYRKFRLLFNREGIKEITELKD</sequence>
<evidence type="ECO:0000256" key="1">
    <source>
        <dbReference type="SAM" id="Phobius"/>
    </source>
</evidence>
<feature type="transmembrane region" description="Helical" evidence="1">
    <location>
        <begin position="274"/>
        <end position="292"/>
    </location>
</feature>
<organism evidence="2 3">
    <name type="scientific">Dysgonomonas capnocytophagoides</name>
    <dbReference type="NCBI Taxonomy" id="45254"/>
    <lineage>
        <taxon>Bacteria</taxon>
        <taxon>Pseudomonadati</taxon>
        <taxon>Bacteroidota</taxon>
        <taxon>Bacteroidia</taxon>
        <taxon>Bacteroidales</taxon>
        <taxon>Dysgonomonadaceae</taxon>
        <taxon>Dysgonomonas</taxon>
    </lineage>
</organism>
<keyword evidence="1" id="KW-0812">Transmembrane</keyword>
<comment type="caution">
    <text evidence="2">The sequence shown here is derived from an EMBL/GenBank/DDBJ whole genome shotgun (WGS) entry which is preliminary data.</text>
</comment>
<reference evidence="2 3" key="1">
    <citation type="submission" date="2019-03" db="EMBL/GenBank/DDBJ databases">
        <title>San Antonio Military Medical Center submission to MRSN (WRAIR), pending publication.</title>
        <authorList>
            <person name="Blyth D.M."/>
            <person name="Mccarthy S.L."/>
            <person name="Schall S.E."/>
            <person name="Stam J.A."/>
            <person name="Ong A.C."/>
            <person name="Mcgann P.T."/>
        </authorList>
    </citation>
    <scope>NUCLEOTIDE SEQUENCE [LARGE SCALE GENOMIC DNA]</scope>
    <source>
        <strain evidence="2 3">MRSN571793</strain>
    </source>
</reference>
<protein>
    <submittedName>
        <fullName evidence="2">Uncharacterized protein</fullName>
    </submittedName>
</protein>
<evidence type="ECO:0000313" key="3">
    <source>
        <dbReference type="Proteomes" id="UP000297861"/>
    </source>
</evidence>